<evidence type="ECO:0000313" key="1">
    <source>
        <dbReference type="EMBL" id="RDV03957.1"/>
    </source>
</evidence>
<dbReference type="EMBL" id="QRGO01000001">
    <property type="protein sequence ID" value="RDV03957.1"/>
    <property type="molecule type" value="Genomic_DNA"/>
</dbReference>
<organism evidence="1 2">
    <name type="scientific">Undibacter mobilis</name>
    <dbReference type="NCBI Taxonomy" id="2292256"/>
    <lineage>
        <taxon>Bacteria</taxon>
        <taxon>Pseudomonadati</taxon>
        <taxon>Pseudomonadota</taxon>
        <taxon>Alphaproteobacteria</taxon>
        <taxon>Hyphomicrobiales</taxon>
        <taxon>Nitrobacteraceae</taxon>
        <taxon>Undibacter</taxon>
    </lineage>
</organism>
<name>A0A371B8X2_9BRAD</name>
<gene>
    <name evidence="1" type="ORF">DXH78_04765</name>
</gene>
<evidence type="ECO:0000313" key="2">
    <source>
        <dbReference type="Proteomes" id="UP000263993"/>
    </source>
</evidence>
<dbReference type="OrthoDB" id="9935349at2"/>
<dbReference type="Proteomes" id="UP000263993">
    <property type="component" value="Unassembled WGS sequence"/>
</dbReference>
<accession>A0A371B8X2</accession>
<protein>
    <submittedName>
        <fullName evidence="1">Uncharacterized protein</fullName>
    </submittedName>
</protein>
<comment type="caution">
    <text evidence="1">The sequence shown here is derived from an EMBL/GenBank/DDBJ whole genome shotgun (WGS) entry which is preliminary data.</text>
</comment>
<keyword evidence="2" id="KW-1185">Reference proteome</keyword>
<sequence>MSANLPKTVLLATATLLLALAALVTDIISPYADVAVTKPAQVQQVPSSLRVPVRTGPSEVAFISSHPAS</sequence>
<reference evidence="2" key="1">
    <citation type="submission" date="2018-08" db="EMBL/GenBank/DDBJ databases">
        <authorList>
            <person name="Kim S.-J."/>
            <person name="Jung G.-Y."/>
        </authorList>
    </citation>
    <scope>NUCLEOTIDE SEQUENCE [LARGE SCALE GENOMIC DNA]</scope>
    <source>
        <strain evidence="2">GY_H</strain>
    </source>
</reference>
<proteinExistence type="predicted"/>
<dbReference type="RefSeq" id="WP_115515983.1">
    <property type="nucleotide sequence ID" value="NZ_QRGO01000001.1"/>
</dbReference>
<dbReference type="AlphaFoldDB" id="A0A371B8X2"/>